<feature type="region of interest" description="Disordered" evidence="1">
    <location>
        <begin position="83"/>
        <end position="119"/>
    </location>
</feature>
<sequence length="182" mass="20825">MGIQIEAQNNEGNNTHSAIHFPIQEKPQARGLEGFGSSSSASSTHQRSFPIEHGQQEVQPSISLGRTLSKFPEDIFQRPYVNHQRREFHQEVQTPGGERNQYEGESSHYPSYRRTTEPDRAYSNSLWLTRIRSTQLSSGSHYSGTSRSVAKSHHSSQSQVDSRRRQVYKGKNKTYFSQQQKE</sequence>
<proteinExistence type="predicted"/>
<name>A0A9Q3IJ01_9BASI</name>
<evidence type="ECO:0000313" key="2">
    <source>
        <dbReference type="EMBL" id="MBW0543143.1"/>
    </source>
</evidence>
<protein>
    <submittedName>
        <fullName evidence="2">Uncharacterized protein</fullName>
    </submittedName>
</protein>
<accession>A0A9Q3IJ01</accession>
<comment type="caution">
    <text evidence="2">The sequence shown here is derived from an EMBL/GenBank/DDBJ whole genome shotgun (WGS) entry which is preliminary data.</text>
</comment>
<organism evidence="2 3">
    <name type="scientific">Austropuccinia psidii MF-1</name>
    <dbReference type="NCBI Taxonomy" id="1389203"/>
    <lineage>
        <taxon>Eukaryota</taxon>
        <taxon>Fungi</taxon>
        <taxon>Dikarya</taxon>
        <taxon>Basidiomycota</taxon>
        <taxon>Pucciniomycotina</taxon>
        <taxon>Pucciniomycetes</taxon>
        <taxon>Pucciniales</taxon>
        <taxon>Sphaerophragmiaceae</taxon>
        <taxon>Austropuccinia</taxon>
    </lineage>
</organism>
<dbReference type="Proteomes" id="UP000765509">
    <property type="component" value="Unassembled WGS sequence"/>
</dbReference>
<gene>
    <name evidence="2" type="ORF">O181_082858</name>
</gene>
<evidence type="ECO:0000256" key="1">
    <source>
        <dbReference type="SAM" id="MobiDB-lite"/>
    </source>
</evidence>
<evidence type="ECO:0000313" key="3">
    <source>
        <dbReference type="Proteomes" id="UP000765509"/>
    </source>
</evidence>
<feature type="region of interest" description="Disordered" evidence="1">
    <location>
        <begin position="26"/>
        <end position="59"/>
    </location>
</feature>
<feature type="compositionally biased region" description="Low complexity" evidence="1">
    <location>
        <begin position="137"/>
        <end position="148"/>
    </location>
</feature>
<reference evidence="2" key="1">
    <citation type="submission" date="2021-03" db="EMBL/GenBank/DDBJ databases">
        <title>Draft genome sequence of rust myrtle Austropuccinia psidii MF-1, a brazilian biotype.</title>
        <authorList>
            <person name="Quecine M.C."/>
            <person name="Pachon D.M.R."/>
            <person name="Bonatelli M.L."/>
            <person name="Correr F.H."/>
            <person name="Franceschini L.M."/>
            <person name="Leite T.F."/>
            <person name="Margarido G.R.A."/>
            <person name="Almeida C.A."/>
            <person name="Ferrarezi J.A."/>
            <person name="Labate C.A."/>
        </authorList>
    </citation>
    <scope>NUCLEOTIDE SEQUENCE</scope>
    <source>
        <strain evidence="2">MF-1</strain>
    </source>
</reference>
<dbReference type="EMBL" id="AVOT02047871">
    <property type="protein sequence ID" value="MBW0543143.1"/>
    <property type="molecule type" value="Genomic_DNA"/>
</dbReference>
<dbReference type="AlphaFoldDB" id="A0A9Q3IJ01"/>
<feature type="region of interest" description="Disordered" evidence="1">
    <location>
        <begin position="134"/>
        <end position="182"/>
    </location>
</feature>
<keyword evidence="3" id="KW-1185">Reference proteome</keyword>